<evidence type="ECO:0000313" key="1">
    <source>
        <dbReference type="EMBL" id="KAK1430243.1"/>
    </source>
</evidence>
<protein>
    <submittedName>
        <fullName evidence="1">Uncharacterized protein</fullName>
    </submittedName>
</protein>
<dbReference type="EMBL" id="JAUHHV010000003">
    <property type="protein sequence ID" value="KAK1430243.1"/>
    <property type="molecule type" value="Genomic_DNA"/>
</dbReference>
<dbReference type="Proteomes" id="UP001229421">
    <property type="component" value="Unassembled WGS sequence"/>
</dbReference>
<dbReference type="AlphaFoldDB" id="A0AAD8KWC9"/>
<accession>A0AAD8KWC9</accession>
<keyword evidence="2" id="KW-1185">Reference proteome</keyword>
<gene>
    <name evidence="1" type="ORF">QVD17_12845</name>
</gene>
<proteinExistence type="predicted"/>
<name>A0AAD8KWC9_TARER</name>
<organism evidence="1 2">
    <name type="scientific">Tagetes erecta</name>
    <name type="common">African marigold</name>
    <dbReference type="NCBI Taxonomy" id="13708"/>
    <lineage>
        <taxon>Eukaryota</taxon>
        <taxon>Viridiplantae</taxon>
        <taxon>Streptophyta</taxon>
        <taxon>Embryophyta</taxon>
        <taxon>Tracheophyta</taxon>
        <taxon>Spermatophyta</taxon>
        <taxon>Magnoliopsida</taxon>
        <taxon>eudicotyledons</taxon>
        <taxon>Gunneridae</taxon>
        <taxon>Pentapetalae</taxon>
        <taxon>asterids</taxon>
        <taxon>campanulids</taxon>
        <taxon>Asterales</taxon>
        <taxon>Asteraceae</taxon>
        <taxon>Asteroideae</taxon>
        <taxon>Heliantheae alliance</taxon>
        <taxon>Tageteae</taxon>
        <taxon>Tagetes</taxon>
    </lineage>
</organism>
<sequence>MNKSIHVNHQQPFTAPEIDAALQLIQLSSDSAYEVLATVNRKRRKEICEIERSSGSSDIRPTTPLFIEERRKRKKFRSVFEIYEITSFQV</sequence>
<evidence type="ECO:0000313" key="2">
    <source>
        <dbReference type="Proteomes" id="UP001229421"/>
    </source>
</evidence>
<comment type="caution">
    <text evidence="1">The sequence shown here is derived from an EMBL/GenBank/DDBJ whole genome shotgun (WGS) entry which is preliminary data.</text>
</comment>
<reference evidence="1" key="1">
    <citation type="journal article" date="2023" name="bioRxiv">
        <title>Improved chromosome-level genome assembly for marigold (Tagetes erecta).</title>
        <authorList>
            <person name="Jiang F."/>
            <person name="Yuan L."/>
            <person name="Wang S."/>
            <person name="Wang H."/>
            <person name="Xu D."/>
            <person name="Wang A."/>
            <person name="Fan W."/>
        </authorList>
    </citation>
    <scope>NUCLEOTIDE SEQUENCE</scope>
    <source>
        <strain evidence="1">WSJ</strain>
        <tissue evidence="1">Leaf</tissue>
    </source>
</reference>